<name>A0A1M6N121_9FIRM</name>
<feature type="transmembrane region" description="Helical" evidence="1">
    <location>
        <begin position="293"/>
        <end position="321"/>
    </location>
</feature>
<feature type="transmembrane region" description="Helical" evidence="1">
    <location>
        <begin position="198"/>
        <end position="219"/>
    </location>
</feature>
<organism evidence="2 3">
    <name type="scientific">Caminicella sporogenes DSM 14501</name>
    <dbReference type="NCBI Taxonomy" id="1121266"/>
    <lineage>
        <taxon>Bacteria</taxon>
        <taxon>Bacillati</taxon>
        <taxon>Bacillota</taxon>
        <taxon>Clostridia</taxon>
        <taxon>Peptostreptococcales</taxon>
        <taxon>Caminicellaceae</taxon>
        <taxon>Caminicella</taxon>
    </lineage>
</organism>
<sequence length="398" mass="43935">MKKAMPILFTIGLILFIIVMANINDLSLENKNNNLFEVKAVVLKTDDSEMVQSGIAKIGFQSLIVEIKNGKYKGKKLEAVNQLVGKLDFDNYYKVGDKIIVGILEEDGKIKGVKAIDIYRQNWQLLLFAVFVLCLILYARFTGLKALFSFMASLFIIWKILIPALLKGKEPLLVSSMVLTLLTAIIIFSVAGFTKKGIAAFVGTMCGLFVTIGITIFFGNKLALHGMTSPFAETLVFSGHLDLNMKHIFYAAIIIGASGAAMDIAMDVAASIEEIKIKKPDIQTKELIQSGFNIGRAVIGTMTTTLLLAYSGGYLTLLMLFMTKNSSFIRIINLKIVSAEIMRTLVGSIGLVLVAPITAVVAGWIFTIEFEKTFKDKKREQEDILLEKSEIMTDLDKK</sequence>
<protein>
    <submittedName>
        <fullName evidence="2">Uncharacterized membrane protein</fullName>
    </submittedName>
</protein>
<keyword evidence="1" id="KW-1133">Transmembrane helix</keyword>
<evidence type="ECO:0000313" key="3">
    <source>
        <dbReference type="Proteomes" id="UP000184082"/>
    </source>
</evidence>
<accession>A0A1M6N121</accession>
<gene>
    <name evidence="2" type="ORF">SAMN02745883_00744</name>
</gene>
<dbReference type="RefSeq" id="WP_072966030.1">
    <property type="nucleotide sequence ID" value="NZ_FRAJ01000005.1"/>
</dbReference>
<dbReference type="Pfam" id="PF07907">
    <property type="entry name" value="YibE_F"/>
    <property type="match status" value="1"/>
</dbReference>
<dbReference type="PANTHER" id="PTHR41771">
    <property type="entry name" value="MEMBRANE PROTEIN-RELATED"/>
    <property type="match status" value="1"/>
</dbReference>
<feature type="transmembrane region" description="Helical" evidence="1">
    <location>
        <begin position="248"/>
        <end position="272"/>
    </location>
</feature>
<evidence type="ECO:0000256" key="1">
    <source>
        <dbReference type="SAM" id="Phobius"/>
    </source>
</evidence>
<reference evidence="2 3" key="1">
    <citation type="submission" date="2016-11" db="EMBL/GenBank/DDBJ databases">
        <authorList>
            <person name="Jaros S."/>
            <person name="Januszkiewicz K."/>
            <person name="Wedrychowicz H."/>
        </authorList>
    </citation>
    <scope>NUCLEOTIDE SEQUENCE [LARGE SCALE GENOMIC DNA]</scope>
    <source>
        <strain evidence="2 3">DSM 14501</strain>
    </source>
</reference>
<keyword evidence="1" id="KW-0472">Membrane</keyword>
<dbReference type="AlphaFoldDB" id="A0A1M6N121"/>
<keyword evidence="3" id="KW-1185">Reference proteome</keyword>
<feature type="transmembrane region" description="Helical" evidence="1">
    <location>
        <begin position="172"/>
        <end position="191"/>
    </location>
</feature>
<feature type="transmembrane region" description="Helical" evidence="1">
    <location>
        <begin position="146"/>
        <end position="166"/>
    </location>
</feature>
<feature type="transmembrane region" description="Helical" evidence="1">
    <location>
        <begin position="123"/>
        <end position="139"/>
    </location>
</feature>
<dbReference type="STRING" id="1121266.SAMN02745883_00744"/>
<feature type="transmembrane region" description="Helical" evidence="1">
    <location>
        <begin position="341"/>
        <end position="368"/>
    </location>
</feature>
<dbReference type="Proteomes" id="UP000184082">
    <property type="component" value="Unassembled WGS sequence"/>
</dbReference>
<dbReference type="PANTHER" id="PTHR41771:SF1">
    <property type="entry name" value="MEMBRANE PROTEIN"/>
    <property type="match status" value="1"/>
</dbReference>
<evidence type="ECO:0000313" key="2">
    <source>
        <dbReference type="EMBL" id="SHJ89343.1"/>
    </source>
</evidence>
<proteinExistence type="predicted"/>
<dbReference type="EMBL" id="FRAJ01000005">
    <property type="protein sequence ID" value="SHJ89343.1"/>
    <property type="molecule type" value="Genomic_DNA"/>
</dbReference>
<dbReference type="InterPro" id="IPR012507">
    <property type="entry name" value="YibE_F"/>
</dbReference>
<keyword evidence="1" id="KW-0812">Transmembrane</keyword>